<dbReference type="SUPFAM" id="SSF50939">
    <property type="entry name" value="Sialidases"/>
    <property type="match status" value="1"/>
</dbReference>
<sequence>MAPVIMVAGGGASASGHTISTSSDGITWNGLGKTVFSSTCNGVAYANGLWVAAGQGINTIAYSNNGNTWTGLSTTYLNNFGWCVAYGKDASGVGLWVVGGNSTNGNTMATSSNGTVWRGYDVSGVFSQIWGLTYGTDNSGVGVWVAAGCQSISGIGTFPIVASSPDGITWTPQTNTFMDFGNGAAYGKDDSGQSLWVALGTKYYGTNYSIMSSKNGKTWVGVNNTIFSGYNSAYKGAIGAAYGKDVSGAGLWIAVGNAGKNIATSPNGNTWTAKTTPGFNLSGYSVAYGQDNLGNWIWLAGGDGGTAGNVMIKSTDGGNTWVGRSITGMTQILCIAFKSSLV</sequence>
<dbReference type="InterPro" id="IPR036278">
    <property type="entry name" value="Sialidase_sf"/>
</dbReference>
<protein>
    <submittedName>
        <fullName evidence="1">Uncharacterized protein</fullName>
    </submittedName>
</protein>
<dbReference type="EMBL" id="MN739080">
    <property type="protein sequence ID" value="QHS87303.1"/>
    <property type="molecule type" value="Genomic_DNA"/>
</dbReference>
<reference evidence="1" key="1">
    <citation type="journal article" date="2020" name="Nature">
        <title>Giant virus diversity and host interactions through global metagenomics.</title>
        <authorList>
            <person name="Schulz F."/>
            <person name="Roux S."/>
            <person name="Paez-Espino D."/>
            <person name="Jungbluth S."/>
            <person name="Walsh D.A."/>
            <person name="Denef V.J."/>
            <person name="McMahon K.D."/>
            <person name="Konstantinidis K.T."/>
            <person name="Eloe-Fadrosh E.A."/>
            <person name="Kyrpides N.C."/>
            <person name="Woyke T."/>
        </authorList>
    </citation>
    <scope>NUCLEOTIDE SEQUENCE</scope>
    <source>
        <strain evidence="1">GVMAG-M-3300010157-4</strain>
    </source>
</reference>
<organism evidence="1">
    <name type="scientific">viral metagenome</name>
    <dbReference type="NCBI Taxonomy" id="1070528"/>
    <lineage>
        <taxon>unclassified sequences</taxon>
        <taxon>metagenomes</taxon>
        <taxon>organismal metagenomes</taxon>
    </lineage>
</organism>
<dbReference type="AlphaFoldDB" id="A0A6C0B749"/>
<evidence type="ECO:0000313" key="1">
    <source>
        <dbReference type="EMBL" id="QHS87303.1"/>
    </source>
</evidence>
<proteinExistence type="predicted"/>
<name>A0A6C0B749_9ZZZZ</name>
<accession>A0A6C0B749</accession>